<feature type="transmembrane region" description="Helical" evidence="1">
    <location>
        <begin position="39"/>
        <end position="56"/>
    </location>
</feature>
<keyword evidence="1" id="KW-0472">Membrane</keyword>
<dbReference type="EMBL" id="JAHRIQ010012265">
    <property type="protein sequence ID" value="MEQ2224654.1"/>
    <property type="molecule type" value="Genomic_DNA"/>
</dbReference>
<proteinExistence type="predicted"/>
<comment type="caution">
    <text evidence="2">The sequence shown here is derived from an EMBL/GenBank/DDBJ whole genome shotgun (WGS) entry which is preliminary data.</text>
</comment>
<keyword evidence="3" id="KW-1185">Reference proteome</keyword>
<accession>A0ABV0SWK2</accession>
<evidence type="ECO:0000313" key="2">
    <source>
        <dbReference type="EMBL" id="MEQ2224654.1"/>
    </source>
</evidence>
<feature type="transmembrane region" description="Helical" evidence="1">
    <location>
        <begin position="77"/>
        <end position="94"/>
    </location>
</feature>
<name>A0ABV0SWK2_9TELE</name>
<dbReference type="Proteomes" id="UP001482620">
    <property type="component" value="Unassembled WGS sequence"/>
</dbReference>
<keyword evidence="1" id="KW-0812">Transmembrane</keyword>
<gene>
    <name evidence="2" type="ORF">ILYODFUR_009661</name>
</gene>
<organism evidence="2 3">
    <name type="scientific">Ilyodon furcidens</name>
    <name type="common">goldbreast splitfin</name>
    <dbReference type="NCBI Taxonomy" id="33524"/>
    <lineage>
        <taxon>Eukaryota</taxon>
        <taxon>Metazoa</taxon>
        <taxon>Chordata</taxon>
        <taxon>Craniata</taxon>
        <taxon>Vertebrata</taxon>
        <taxon>Euteleostomi</taxon>
        <taxon>Actinopterygii</taxon>
        <taxon>Neopterygii</taxon>
        <taxon>Teleostei</taxon>
        <taxon>Neoteleostei</taxon>
        <taxon>Acanthomorphata</taxon>
        <taxon>Ovalentaria</taxon>
        <taxon>Atherinomorphae</taxon>
        <taxon>Cyprinodontiformes</taxon>
        <taxon>Goodeidae</taxon>
        <taxon>Ilyodon</taxon>
    </lineage>
</organism>
<evidence type="ECO:0000256" key="1">
    <source>
        <dbReference type="SAM" id="Phobius"/>
    </source>
</evidence>
<reference evidence="2 3" key="1">
    <citation type="submission" date="2021-06" db="EMBL/GenBank/DDBJ databases">
        <authorList>
            <person name="Palmer J.M."/>
        </authorList>
    </citation>
    <scope>NUCLEOTIDE SEQUENCE [LARGE SCALE GENOMIC DNA]</scope>
    <source>
        <strain evidence="3">if_2019</strain>
        <tissue evidence="2">Muscle</tissue>
    </source>
</reference>
<evidence type="ECO:0000313" key="3">
    <source>
        <dbReference type="Proteomes" id="UP001482620"/>
    </source>
</evidence>
<keyword evidence="1" id="KW-1133">Transmembrane helix</keyword>
<sequence>MHNYITNIVLSNLRSILSCFFTNILNDTEQNQLSPYSKINLYALGSVCVFACVITAQSHDASHCLVCFHTHSLSLPLCYITSLFLSFVSPVLFVKSPVSLFLF</sequence>
<protein>
    <submittedName>
        <fullName evidence="2">Uncharacterized protein</fullName>
    </submittedName>
</protein>